<feature type="domain" description="PNPLA" evidence="5">
    <location>
        <begin position="8"/>
        <end position="237"/>
    </location>
</feature>
<dbReference type="Gene3D" id="3.40.1090.10">
    <property type="entry name" value="Cytosolic phospholipase A2 catalytic domain"/>
    <property type="match status" value="1"/>
</dbReference>
<evidence type="ECO:0000259" key="5">
    <source>
        <dbReference type="PROSITE" id="PS51635"/>
    </source>
</evidence>
<dbReference type="GO" id="GO:0004620">
    <property type="term" value="F:phospholipase activity"/>
    <property type="evidence" value="ECO:0007669"/>
    <property type="project" value="TreeGrafter"/>
</dbReference>
<dbReference type="Pfam" id="PF01734">
    <property type="entry name" value="Patatin"/>
    <property type="match status" value="1"/>
</dbReference>
<sequence length="366" mass="40860">MTCKVRLLSIDGGGIRGIIPAIILAQIEQRTGKRIVELFDLIAGSSTGGLLALGLTIPNSDRPNEPLYTAQDLVNLYRQQGRRIFTEDEHWLETVAEKSYNQLRSSVQTPPVSLQLPEVDLNSMRAPKFISTAKDEVFTQFLGDTPIAKALKEVFITSYDTELRSPIFFTSNEQAENIGINFRKVCKDVSMKQVAMATSAAPTYFAPYQVPTDTTDSGYYSLVDGGVFANNPTTLAMIEAIISHKRSKQEVIGLNDILIASFGTGALRRIYRYQDIQRWGRLHWVNSLLNITLDGQSEAVTCQLEQLFPEVNSVKQYYRFQGALDEANDDIDDTSATNIALLEELAQQIIQQHESDLNQLCEQLIA</sequence>
<evidence type="ECO:0000313" key="7">
    <source>
        <dbReference type="Proteomes" id="UP000032452"/>
    </source>
</evidence>
<keyword evidence="3" id="KW-0442">Lipid degradation</keyword>
<evidence type="ECO:0000313" key="6">
    <source>
        <dbReference type="EMBL" id="KJH71568.1"/>
    </source>
</evidence>
<feature type="short sequence motif" description="GXSXG" evidence="3">
    <location>
        <begin position="44"/>
        <end position="48"/>
    </location>
</feature>
<organism evidence="6 7">
    <name type="scientific">Aliterella atlantica CENA595</name>
    <dbReference type="NCBI Taxonomy" id="1618023"/>
    <lineage>
        <taxon>Bacteria</taxon>
        <taxon>Bacillati</taxon>
        <taxon>Cyanobacteriota</taxon>
        <taxon>Cyanophyceae</taxon>
        <taxon>Chroococcidiopsidales</taxon>
        <taxon>Aliterellaceae</taxon>
        <taxon>Aliterella</taxon>
    </lineage>
</organism>
<protein>
    <submittedName>
        <fullName evidence="6">Patatin</fullName>
    </submittedName>
</protein>
<dbReference type="RefSeq" id="WP_045054948.1">
    <property type="nucleotide sequence ID" value="NZ_CAWMDP010000048.1"/>
</dbReference>
<feature type="active site" description="Nucleophile" evidence="3">
    <location>
        <position position="46"/>
    </location>
</feature>
<evidence type="ECO:0000256" key="4">
    <source>
        <dbReference type="SAM" id="Coils"/>
    </source>
</evidence>
<comment type="similarity">
    <text evidence="1">Belongs to the patatin family.</text>
</comment>
<name>A0A0D8ZRY3_9CYAN</name>
<dbReference type="OrthoDB" id="9807112at2"/>
<dbReference type="PROSITE" id="PS51635">
    <property type="entry name" value="PNPLA"/>
    <property type="match status" value="1"/>
</dbReference>
<keyword evidence="7" id="KW-1185">Reference proteome</keyword>
<dbReference type="SUPFAM" id="SSF52151">
    <property type="entry name" value="FabD/lysophospholipase-like"/>
    <property type="match status" value="1"/>
</dbReference>
<dbReference type="InterPro" id="IPR002641">
    <property type="entry name" value="PNPLA_dom"/>
</dbReference>
<dbReference type="Proteomes" id="UP000032452">
    <property type="component" value="Unassembled WGS sequence"/>
</dbReference>
<dbReference type="GO" id="GO:0016042">
    <property type="term" value="P:lipid catabolic process"/>
    <property type="evidence" value="ECO:0007669"/>
    <property type="project" value="UniProtKB-UniRule"/>
</dbReference>
<proteinExistence type="inferred from homology"/>
<feature type="short sequence motif" description="GXGXXG" evidence="3">
    <location>
        <begin position="12"/>
        <end position="17"/>
    </location>
</feature>
<feature type="short sequence motif" description="DGA/G" evidence="3">
    <location>
        <begin position="224"/>
        <end position="226"/>
    </location>
</feature>
<dbReference type="PANTHER" id="PTHR32176">
    <property type="entry name" value="XYLOSE ISOMERASE"/>
    <property type="match status" value="1"/>
</dbReference>
<dbReference type="AlphaFoldDB" id="A0A0D8ZRY3"/>
<gene>
    <name evidence="6" type="ORF">UH38_12325</name>
</gene>
<feature type="coiled-coil region" evidence="4">
    <location>
        <begin position="324"/>
        <end position="363"/>
    </location>
</feature>
<reference evidence="6 7" key="1">
    <citation type="submission" date="2015-02" db="EMBL/GenBank/DDBJ databases">
        <title>Draft genome of a novel marine cyanobacterium (Chroococcales) isolated from South Atlantic Ocean.</title>
        <authorList>
            <person name="Rigonato J."/>
            <person name="Alvarenga D.O."/>
            <person name="Branco L.H."/>
            <person name="Varani A.M."/>
            <person name="Brandini F.P."/>
            <person name="Fiore M.F."/>
        </authorList>
    </citation>
    <scope>NUCLEOTIDE SEQUENCE [LARGE SCALE GENOMIC DNA]</scope>
    <source>
        <strain evidence="6 7">CENA595</strain>
    </source>
</reference>
<keyword evidence="2 3" id="KW-0443">Lipid metabolism</keyword>
<dbReference type="PATRIC" id="fig|1618023.3.peg.4334"/>
<evidence type="ECO:0000256" key="3">
    <source>
        <dbReference type="PROSITE-ProRule" id="PRU01161"/>
    </source>
</evidence>
<accession>A0A0D8ZRY3</accession>
<feature type="active site" description="Proton acceptor" evidence="3">
    <location>
        <position position="224"/>
    </location>
</feature>
<dbReference type="STRING" id="1618023.UH38_12325"/>
<dbReference type="GO" id="GO:0047372">
    <property type="term" value="F:monoacylglycerol lipase activity"/>
    <property type="evidence" value="ECO:0007669"/>
    <property type="project" value="TreeGrafter"/>
</dbReference>
<evidence type="ECO:0000256" key="2">
    <source>
        <dbReference type="ARBA" id="ARBA00023098"/>
    </source>
</evidence>
<dbReference type="PANTHER" id="PTHR32176:SF92">
    <property type="entry name" value="XYLOSE ISOMERASE"/>
    <property type="match status" value="1"/>
</dbReference>
<dbReference type="EMBL" id="JYON01000011">
    <property type="protein sequence ID" value="KJH71568.1"/>
    <property type="molecule type" value="Genomic_DNA"/>
</dbReference>
<comment type="caution">
    <text evidence="6">The sequence shown here is derived from an EMBL/GenBank/DDBJ whole genome shotgun (WGS) entry which is preliminary data.</text>
</comment>
<evidence type="ECO:0000256" key="1">
    <source>
        <dbReference type="ARBA" id="ARBA00010240"/>
    </source>
</evidence>
<keyword evidence="4" id="KW-0175">Coiled coil</keyword>
<dbReference type="InterPro" id="IPR016035">
    <property type="entry name" value="Acyl_Trfase/lysoPLipase"/>
</dbReference>
<keyword evidence="3" id="KW-0378">Hydrolase</keyword>